<name>A0A1M5SGZ6_9BACT</name>
<organism evidence="8 9">
    <name type="scientific">Thermosipho atlanticus DSM 15807</name>
    <dbReference type="NCBI Taxonomy" id="1123380"/>
    <lineage>
        <taxon>Bacteria</taxon>
        <taxon>Thermotogati</taxon>
        <taxon>Thermotogota</taxon>
        <taxon>Thermotogae</taxon>
        <taxon>Thermotogales</taxon>
        <taxon>Fervidobacteriaceae</taxon>
        <taxon>Thermosipho</taxon>
    </lineage>
</organism>
<dbReference type="Pfam" id="PF02417">
    <property type="entry name" value="Chromate_transp"/>
    <property type="match status" value="1"/>
</dbReference>
<dbReference type="EMBL" id="FQXN01000003">
    <property type="protein sequence ID" value="SHH37877.1"/>
    <property type="molecule type" value="Genomic_DNA"/>
</dbReference>
<feature type="transmembrane region" description="Helical" evidence="7">
    <location>
        <begin position="113"/>
        <end position="133"/>
    </location>
</feature>
<comment type="similarity">
    <text evidence="2">Belongs to the chromate ion transporter (CHR) (TC 2.A.51) family.</text>
</comment>
<feature type="transmembrane region" description="Helical" evidence="7">
    <location>
        <begin position="145"/>
        <end position="170"/>
    </location>
</feature>
<reference evidence="9" key="1">
    <citation type="submission" date="2016-11" db="EMBL/GenBank/DDBJ databases">
        <authorList>
            <person name="Varghese N."/>
            <person name="Submissions S."/>
        </authorList>
    </citation>
    <scope>NUCLEOTIDE SEQUENCE [LARGE SCALE GENOMIC DNA]</scope>
    <source>
        <strain evidence="9">DSM 15807</strain>
    </source>
</reference>
<evidence type="ECO:0000256" key="1">
    <source>
        <dbReference type="ARBA" id="ARBA00004651"/>
    </source>
</evidence>
<evidence type="ECO:0000256" key="4">
    <source>
        <dbReference type="ARBA" id="ARBA00022692"/>
    </source>
</evidence>
<dbReference type="InterPro" id="IPR052518">
    <property type="entry name" value="CHR_Transporter"/>
</dbReference>
<dbReference type="InterPro" id="IPR003370">
    <property type="entry name" value="Chromate_transpt"/>
</dbReference>
<comment type="subcellular location">
    <subcellularLocation>
        <location evidence="1">Cell membrane</location>
        <topology evidence="1">Multi-pass membrane protein</topology>
    </subcellularLocation>
</comment>
<protein>
    <submittedName>
        <fullName evidence="8">Chromate transporter</fullName>
    </submittedName>
</protein>
<evidence type="ECO:0000256" key="3">
    <source>
        <dbReference type="ARBA" id="ARBA00022475"/>
    </source>
</evidence>
<feature type="transmembrane region" description="Helical" evidence="7">
    <location>
        <begin position="76"/>
        <end position="101"/>
    </location>
</feature>
<evidence type="ECO:0000313" key="9">
    <source>
        <dbReference type="Proteomes" id="UP000242592"/>
    </source>
</evidence>
<evidence type="ECO:0000256" key="2">
    <source>
        <dbReference type="ARBA" id="ARBA00005262"/>
    </source>
</evidence>
<dbReference type="GO" id="GO:0015109">
    <property type="term" value="F:chromate transmembrane transporter activity"/>
    <property type="evidence" value="ECO:0007669"/>
    <property type="project" value="InterPro"/>
</dbReference>
<dbReference type="PANTHER" id="PTHR43663:SF2">
    <property type="entry name" value="CHROMATE TRANSPORT PROTEIN-RELATED"/>
    <property type="match status" value="1"/>
</dbReference>
<keyword evidence="6 7" id="KW-0472">Membrane</keyword>
<sequence length="178" mass="20232">MKPKTSFKLFEFFFIFFTTSLFTLGGGYAMVPVFQKRFSKYIEEEEFIKILSVAQSMPGPIAVNIAIMLGEFIYGFWGALLAVLGVIIPPIGAIVLFGSFVNKYSDNVYLSGFFKGVYGAIIGLIFGVFYAIVKRQKWKLLKSIILIISVIVAIFFKNFIVFIFLILVIWCYNTKRNC</sequence>
<evidence type="ECO:0000313" key="8">
    <source>
        <dbReference type="EMBL" id="SHH37877.1"/>
    </source>
</evidence>
<keyword evidence="9" id="KW-1185">Reference proteome</keyword>
<gene>
    <name evidence="8" type="ORF">SAMN02745199_0874</name>
</gene>
<dbReference type="OrthoDB" id="9788907at2"/>
<dbReference type="PANTHER" id="PTHR43663">
    <property type="entry name" value="CHROMATE TRANSPORT PROTEIN-RELATED"/>
    <property type="match status" value="1"/>
</dbReference>
<dbReference type="Proteomes" id="UP000242592">
    <property type="component" value="Unassembled WGS sequence"/>
</dbReference>
<feature type="transmembrane region" description="Helical" evidence="7">
    <location>
        <begin position="12"/>
        <end position="35"/>
    </location>
</feature>
<evidence type="ECO:0000256" key="5">
    <source>
        <dbReference type="ARBA" id="ARBA00022989"/>
    </source>
</evidence>
<evidence type="ECO:0000256" key="6">
    <source>
        <dbReference type="ARBA" id="ARBA00023136"/>
    </source>
</evidence>
<proteinExistence type="inferred from homology"/>
<accession>A0A1M5SGZ6</accession>
<keyword evidence="3" id="KW-1003">Cell membrane</keyword>
<dbReference type="GO" id="GO:0005886">
    <property type="term" value="C:plasma membrane"/>
    <property type="evidence" value="ECO:0007669"/>
    <property type="project" value="UniProtKB-SubCell"/>
</dbReference>
<keyword evidence="4 7" id="KW-0812">Transmembrane</keyword>
<evidence type="ECO:0000256" key="7">
    <source>
        <dbReference type="SAM" id="Phobius"/>
    </source>
</evidence>
<dbReference type="STRING" id="1123380.SAMN02745199_0874"/>
<keyword evidence="5 7" id="KW-1133">Transmembrane helix</keyword>
<dbReference type="AlphaFoldDB" id="A0A1M5SGZ6"/>